<name>A0A921UTI4_SORBI</name>
<dbReference type="Proteomes" id="UP000807115">
    <property type="component" value="Chromosome 2"/>
</dbReference>
<dbReference type="AlphaFoldDB" id="A0A921UTI4"/>
<organism evidence="1 2">
    <name type="scientific">Sorghum bicolor</name>
    <name type="common">Sorghum</name>
    <name type="synonym">Sorghum vulgare</name>
    <dbReference type="NCBI Taxonomy" id="4558"/>
    <lineage>
        <taxon>Eukaryota</taxon>
        <taxon>Viridiplantae</taxon>
        <taxon>Streptophyta</taxon>
        <taxon>Embryophyta</taxon>
        <taxon>Tracheophyta</taxon>
        <taxon>Spermatophyta</taxon>
        <taxon>Magnoliopsida</taxon>
        <taxon>Liliopsida</taxon>
        <taxon>Poales</taxon>
        <taxon>Poaceae</taxon>
        <taxon>PACMAD clade</taxon>
        <taxon>Panicoideae</taxon>
        <taxon>Andropogonodae</taxon>
        <taxon>Andropogoneae</taxon>
        <taxon>Sorghinae</taxon>
        <taxon>Sorghum</taxon>
    </lineage>
</organism>
<gene>
    <name evidence="1" type="ORF">BDA96_02G205300</name>
</gene>
<accession>A0A921UTI4</accession>
<comment type="caution">
    <text evidence="1">The sequence shown here is derived from an EMBL/GenBank/DDBJ whole genome shotgun (WGS) entry which is preliminary data.</text>
</comment>
<sequence>MTYQPNEQASLSIFCFFHLHLHFPSYCPPYAPSSFSIRYLLWLCPAPLRPHCFAPMSTTLPSMLPFGLCHRRWHLPACTNVEPIQDVGEQKCVEPMRRTTHGLGALASIEQMSQSKLAFHLLDLSLASLRASIIAGCKPAK</sequence>
<proteinExistence type="predicted"/>
<protein>
    <submittedName>
        <fullName evidence="1">Uncharacterized protein</fullName>
    </submittedName>
</protein>
<evidence type="ECO:0000313" key="2">
    <source>
        <dbReference type="Proteomes" id="UP000807115"/>
    </source>
</evidence>
<dbReference type="EMBL" id="CM027681">
    <property type="protein sequence ID" value="KAG0543628.1"/>
    <property type="molecule type" value="Genomic_DNA"/>
</dbReference>
<reference evidence="1" key="1">
    <citation type="journal article" date="2019" name="BMC Genomics">
        <title>A new reference genome for Sorghum bicolor reveals high levels of sequence similarity between sweet and grain genotypes: implications for the genetics of sugar metabolism.</title>
        <authorList>
            <person name="Cooper E.A."/>
            <person name="Brenton Z.W."/>
            <person name="Flinn B.S."/>
            <person name="Jenkins J."/>
            <person name="Shu S."/>
            <person name="Flowers D."/>
            <person name="Luo F."/>
            <person name="Wang Y."/>
            <person name="Xia P."/>
            <person name="Barry K."/>
            <person name="Daum C."/>
            <person name="Lipzen A."/>
            <person name="Yoshinaga Y."/>
            <person name="Schmutz J."/>
            <person name="Saski C."/>
            <person name="Vermerris W."/>
            <person name="Kresovich S."/>
        </authorList>
    </citation>
    <scope>NUCLEOTIDE SEQUENCE</scope>
</reference>
<reference evidence="1" key="2">
    <citation type="submission" date="2020-10" db="EMBL/GenBank/DDBJ databases">
        <authorList>
            <person name="Cooper E.A."/>
            <person name="Brenton Z.W."/>
            <person name="Flinn B.S."/>
            <person name="Jenkins J."/>
            <person name="Shu S."/>
            <person name="Flowers D."/>
            <person name="Luo F."/>
            <person name="Wang Y."/>
            <person name="Xia P."/>
            <person name="Barry K."/>
            <person name="Daum C."/>
            <person name="Lipzen A."/>
            <person name="Yoshinaga Y."/>
            <person name="Schmutz J."/>
            <person name="Saski C."/>
            <person name="Vermerris W."/>
            <person name="Kresovich S."/>
        </authorList>
    </citation>
    <scope>NUCLEOTIDE SEQUENCE</scope>
</reference>
<evidence type="ECO:0000313" key="1">
    <source>
        <dbReference type="EMBL" id="KAG0543628.1"/>
    </source>
</evidence>